<dbReference type="Pfam" id="PF21307">
    <property type="entry name" value="Glyco_hydro_95_C"/>
    <property type="match status" value="1"/>
</dbReference>
<dbReference type="InterPro" id="IPR008928">
    <property type="entry name" value="6-hairpin_glycosidase_sf"/>
</dbReference>
<dbReference type="AlphaFoldDB" id="A0A4Q5LRK3"/>
<dbReference type="Pfam" id="PF14498">
    <property type="entry name" value="Glyco_hyd_65N_2"/>
    <property type="match status" value="1"/>
</dbReference>
<name>A0A4Q5LRK3_9SPHI</name>
<evidence type="ECO:0000259" key="3">
    <source>
        <dbReference type="Pfam" id="PF21307"/>
    </source>
</evidence>
<feature type="domain" description="Glycosyl hydrolase family 95 catalytic" evidence="4">
    <location>
        <begin position="312"/>
        <end position="728"/>
    </location>
</feature>
<dbReference type="GO" id="GO:0005975">
    <property type="term" value="P:carbohydrate metabolic process"/>
    <property type="evidence" value="ECO:0007669"/>
    <property type="project" value="InterPro"/>
</dbReference>
<dbReference type="PIRSF" id="PIRSF007663">
    <property type="entry name" value="UCP007663"/>
    <property type="match status" value="1"/>
</dbReference>
<evidence type="ECO:0000256" key="1">
    <source>
        <dbReference type="SAM" id="SignalP"/>
    </source>
</evidence>
<dbReference type="PANTHER" id="PTHR31084">
    <property type="entry name" value="ALPHA-L-FUCOSIDASE 2"/>
    <property type="match status" value="1"/>
</dbReference>
<sequence>MKRLVLLFWGIVLSIGSFAQNVAVDHRYASVMWYRQPAINWNEALPIGNGRMGAMVYGRVQIEHIQLNEQTLWSGAPRNWNNPDAKKYLPQIRKAALSGRYKQADSIARKMQGPYTESYLPMADLFISYKNIKDSANYTRSLDLDSALSKVQYTSNNITYTRTAFASFPDRVMVMRHAANKPGSISFAAGLSSKLHFKIKVISSNHIMLIGKCPQHVEPVYLWKIKDKEAIQYAKDEKGEGMNFQLDLLIKNEGGTIKIDENGVTVENADAVTFILSAATSYNGFDKSPGLQGKDPAIDAGRYLAAANKLTYAQLKQRHINDYQPIYRRISLNLGESRNKQRPTVERLKLMKEYTDPEIVASIAQFGRYVLIAGSRPGGLPVNLKGIWNDRVRPEYSSNWCIDHDAQMFYYAAETNGLSEMHQPFLDFITDLSKNGRKTAEINYGLPGWCAHHNTDIWRQTGPVGNWGQGNPHWANWNMSGPWLSAHMFDHYLFTGDKVFLRKQAWPVMKGAAEFCLGWLVMGKNGKLASAPSASPENTFITAKGDTAELSVNTTGDIALMRELFSNCIKTATILNVDNAFKNRLISALKKLPPYKIGSKGQLLEWEQEWQPVDPSHRHLTHMYPVFPGNEISPYNNPRLANAAKKALALRAKTNCTWGFVLKAAAWARLGEADSAWTTWQEQLRYVSPLSTSPVNNYGLYPNFFNSDGRDVIMNGNGCATAVMTEMIIQSREGEIELLPALPSIFGAGSIDGVCARGGFEVNIAWKNNKLVQATLYSKLGNSCSLRTVSSIKIYDGNRLVKLNKIGTLYSFKTEKGKRYSIRVI</sequence>
<dbReference type="SUPFAM" id="SSF48208">
    <property type="entry name" value="Six-hairpin glycosidases"/>
    <property type="match status" value="1"/>
</dbReference>
<dbReference type="EMBL" id="SEWG01000001">
    <property type="protein sequence ID" value="RYU92132.1"/>
    <property type="molecule type" value="Genomic_DNA"/>
</dbReference>
<dbReference type="Gene3D" id="2.70.98.50">
    <property type="entry name" value="putative glycoside hydrolase family protein from bacillus halodurans"/>
    <property type="match status" value="1"/>
</dbReference>
<keyword evidence="6" id="KW-1185">Reference proteome</keyword>
<keyword evidence="1" id="KW-0732">Signal</keyword>
<dbReference type="InterPro" id="IPR016518">
    <property type="entry name" value="Alpha-L-fucosidase"/>
</dbReference>
<reference evidence="5 6" key="1">
    <citation type="submission" date="2019-02" db="EMBL/GenBank/DDBJ databases">
        <title>Bacterial novel species Mucilaginibacter sp. 17JY9-4 isolated from soil.</title>
        <authorList>
            <person name="Jung H.-Y."/>
        </authorList>
    </citation>
    <scope>NUCLEOTIDE SEQUENCE [LARGE SCALE GENOMIC DNA]</scope>
    <source>
        <strain evidence="5 6">17JY9-4</strain>
    </source>
</reference>
<gene>
    <name evidence="5" type="ORF">EWM62_01435</name>
</gene>
<dbReference type="Gene3D" id="2.60.40.1180">
    <property type="entry name" value="Golgi alpha-mannosidase II"/>
    <property type="match status" value="1"/>
</dbReference>
<organism evidence="5 6">
    <name type="scientific">Mucilaginibacter terrigena</name>
    <dbReference type="NCBI Taxonomy" id="2492395"/>
    <lineage>
        <taxon>Bacteria</taxon>
        <taxon>Pseudomonadati</taxon>
        <taxon>Bacteroidota</taxon>
        <taxon>Sphingobacteriia</taxon>
        <taxon>Sphingobacteriales</taxon>
        <taxon>Sphingobacteriaceae</taxon>
        <taxon>Mucilaginibacter</taxon>
    </lineage>
</organism>
<keyword evidence="5" id="KW-0378">Hydrolase</keyword>
<dbReference type="PANTHER" id="PTHR31084:SF0">
    <property type="entry name" value="ALPHA-L-FUCOSIDASE 2"/>
    <property type="match status" value="1"/>
</dbReference>
<feature type="domain" description="Glycosyl hydrolase family 95 N-terminal" evidence="2">
    <location>
        <begin position="32"/>
        <end position="283"/>
    </location>
</feature>
<protein>
    <submittedName>
        <fullName evidence="5">Glycoside hydrolase family 95 protein</fullName>
    </submittedName>
</protein>
<dbReference type="Pfam" id="PF22124">
    <property type="entry name" value="Glyco_hydro_95_cat"/>
    <property type="match status" value="1"/>
</dbReference>
<feature type="signal peptide" evidence="1">
    <location>
        <begin position="1"/>
        <end position="19"/>
    </location>
</feature>
<dbReference type="Proteomes" id="UP000293331">
    <property type="component" value="Unassembled WGS sequence"/>
</dbReference>
<proteinExistence type="predicted"/>
<dbReference type="InterPro" id="IPR049053">
    <property type="entry name" value="AFCA-like_C"/>
</dbReference>
<dbReference type="OrthoDB" id="9802600at2"/>
<dbReference type="InterPro" id="IPR013780">
    <property type="entry name" value="Glyco_hydro_b"/>
</dbReference>
<evidence type="ECO:0000259" key="2">
    <source>
        <dbReference type="Pfam" id="PF14498"/>
    </source>
</evidence>
<dbReference type="InterPro" id="IPR054363">
    <property type="entry name" value="GH95_cat"/>
</dbReference>
<evidence type="ECO:0000313" key="5">
    <source>
        <dbReference type="EMBL" id="RYU92132.1"/>
    </source>
</evidence>
<dbReference type="InterPro" id="IPR027414">
    <property type="entry name" value="GH95_N_dom"/>
</dbReference>
<dbReference type="RefSeq" id="WP_129874862.1">
    <property type="nucleotide sequence ID" value="NZ_SEWG01000001.1"/>
</dbReference>
<evidence type="ECO:0000259" key="4">
    <source>
        <dbReference type="Pfam" id="PF22124"/>
    </source>
</evidence>
<feature type="domain" description="Alpha fucosidase A-like C-terminal" evidence="3">
    <location>
        <begin position="730"/>
        <end position="822"/>
    </location>
</feature>
<accession>A0A4Q5LRK3</accession>
<feature type="chain" id="PRO_5020438971" evidence="1">
    <location>
        <begin position="20"/>
        <end position="825"/>
    </location>
</feature>
<comment type="caution">
    <text evidence="5">The sequence shown here is derived from an EMBL/GenBank/DDBJ whole genome shotgun (WGS) entry which is preliminary data.</text>
</comment>
<dbReference type="GO" id="GO:0004560">
    <property type="term" value="F:alpha-L-fucosidase activity"/>
    <property type="evidence" value="ECO:0007669"/>
    <property type="project" value="InterPro"/>
</dbReference>
<evidence type="ECO:0000313" key="6">
    <source>
        <dbReference type="Proteomes" id="UP000293331"/>
    </source>
</evidence>